<evidence type="ECO:0000313" key="1">
    <source>
        <dbReference type="EMBL" id="KAJ3123474.1"/>
    </source>
</evidence>
<organism evidence="1 2">
    <name type="scientific">Physocladia obscura</name>
    <dbReference type="NCBI Taxonomy" id="109957"/>
    <lineage>
        <taxon>Eukaryota</taxon>
        <taxon>Fungi</taxon>
        <taxon>Fungi incertae sedis</taxon>
        <taxon>Chytridiomycota</taxon>
        <taxon>Chytridiomycota incertae sedis</taxon>
        <taxon>Chytridiomycetes</taxon>
        <taxon>Chytridiales</taxon>
        <taxon>Chytriomycetaceae</taxon>
        <taxon>Physocladia</taxon>
    </lineage>
</organism>
<evidence type="ECO:0000313" key="2">
    <source>
        <dbReference type="Proteomes" id="UP001211907"/>
    </source>
</evidence>
<reference evidence="1" key="1">
    <citation type="submission" date="2020-05" db="EMBL/GenBank/DDBJ databases">
        <title>Phylogenomic resolution of chytrid fungi.</title>
        <authorList>
            <person name="Stajich J.E."/>
            <person name="Amses K."/>
            <person name="Simmons R."/>
            <person name="Seto K."/>
            <person name="Myers J."/>
            <person name="Bonds A."/>
            <person name="Quandt C.A."/>
            <person name="Barry K."/>
            <person name="Liu P."/>
            <person name="Grigoriev I."/>
            <person name="Longcore J.E."/>
            <person name="James T.Y."/>
        </authorList>
    </citation>
    <scope>NUCLEOTIDE SEQUENCE</scope>
    <source>
        <strain evidence="1">JEL0513</strain>
    </source>
</reference>
<proteinExistence type="predicted"/>
<sequence>MLLSSKSSVVSATTAAVERKLLKDISSEVAAEVLARDVVVINAAVAAVSEAVVMSSDVETVRDDDNTVFALMLSQGNEDRLAKQARFVGQPASTNMHVWPHVAFAAIHVSPQRVLLMLI</sequence>
<dbReference type="EMBL" id="JADGJH010000735">
    <property type="protein sequence ID" value="KAJ3123474.1"/>
    <property type="molecule type" value="Genomic_DNA"/>
</dbReference>
<gene>
    <name evidence="1" type="ORF">HK100_011587</name>
</gene>
<accession>A0AAD5T3J2</accession>
<comment type="caution">
    <text evidence="1">The sequence shown here is derived from an EMBL/GenBank/DDBJ whole genome shotgun (WGS) entry which is preliminary data.</text>
</comment>
<dbReference type="Proteomes" id="UP001211907">
    <property type="component" value="Unassembled WGS sequence"/>
</dbReference>
<name>A0AAD5T3J2_9FUNG</name>
<keyword evidence="2" id="KW-1185">Reference proteome</keyword>
<dbReference type="AlphaFoldDB" id="A0AAD5T3J2"/>
<protein>
    <submittedName>
        <fullName evidence="1">Uncharacterized protein</fullName>
    </submittedName>
</protein>